<comment type="caution">
    <text evidence="1">The sequence shown here is derived from an EMBL/GenBank/DDBJ whole genome shotgun (WGS) entry which is preliminary data.</text>
</comment>
<evidence type="ECO:0000313" key="1">
    <source>
        <dbReference type="EMBL" id="GAJ21262.1"/>
    </source>
</evidence>
<sequence length="65" mass="7374">MERPLRLSNKAICPYGVDARHCKSQETLYDSRIGIPTSVEQLQFYCNADPEKCDWEGRDRAAAAV</sequence>
<gene>
    <name evidence="1" type="ORF">S12H4_58730</name>
</gene>
<accession>X1VNC0</accession>
<dbReference type="AlphaFoldDB" id="X1VNC0"/>
<protein>
    <submittedName>
        <fullName evidence="1">Uncharacterized protein</fullName>
    </submittedName>
</protein>
<dbReference type="EMBL" id="BARW01038218">
    <property type="protein sequence ID" value="GAJ21262.1"/>
    <property type="molecule type" value="Genomic_DNA"/>
</dbReference>
<reference evidence="1" key="1">
    <citation type="journal article" date="2014" name="Front. Microbiol.">
        <title>High frequency of phylogenetically diverse reductive dehalogenase-homologous genes in deep subseafloor sedimentary metagenomes.</title>
        <authorList>
            <person name="Kawai M."/>
            <person name="Futagami T."/>
            <person name="Toyoda A."/>
            <person name="Takaki Y."/>
            <person name="Nishi S."/>
            <person name="Hori S."/>
            <person name="Arai W."/>
            <person name="Tsubouchi T."/>
            <person name="Morono Y."/>
            <person name="Uchiyama I."/>
            <person name="Ito T."/>
            <person name="Fujiyama A."/>
            <person name="Inagaki F."/>
            <person name="Takami H."/>
        </authorList>
    </citation>
    <scope>NUCLEOTIDE SEQUENCE</scope>
    <source>
        <strain evidence="1">Expedition CK06-06</strain>
    </source>
</reference>
<proteinExistence type="predicted"/>
<organism evidence="1">
    <name type="scientific">marine sediment metagenome</name>
    <dbReference type="NCBI Taxonomy" id="412755"/>
    <lineage>
        <taxon>unclassified sequences</taxon>
        <taxon>metagenomes</taxon>
        <taxon>ecological metagenomes</taxon>
    </lineage>
</organism>
<name>X1VNC0_9ZZZZ</name>